<reference evidence="1 2" key="1">
    <citation type="submission" date="2023-06" db="EMBL/GenBank/DDBJ databases">
        <title>Five Gram-positive bacteria isolated from mangrove sediments in Shenzhen, Guangdong, China.</title>
        <authorList>
            <person name="Yu S."/>
            <person name="Zheng W."/>
            <person name="Huang Y."/>
        </authorList>
    </citation>
    <scope>NUCLEOTIDE SEQUENCE [LARGE SCALE GENOMIC DNA]</scope>
    <source>
        <strain evidence="1 2">SaN35-3</strain>
    </source>
</reference>
<dbReference type="Pfam" id="PF14183">
    <property type="entry name" value="YwpF"/>
    <property type="match status" value="1"/>
</dbReference>
<dbReference type="InterPro" id="IPR025573">
    <property type="entry name" value="YwpF"/>
</dbReference>
<accession>A0ABY9JT53</accession>
<dbReference type="Proteomes" id="UP001197974">
    <property type="component" value="Chromosome"/>
</dbReference>
<name>A0ABY9JT53_9BACI</name>
<sequence>MKTFKLVGLKTVRKNNENSLEELPLADGLVINKEDGENSWMVEALLSKNYRYFFEKAQQTGEEIRIYVTITKKSNKPAQIMAKVQKITTLSEHVSVLLEGRMLTGRNEIDSEKLLSDLIVKGYAGDQLLTAFKKEFNNRKKLLTVENKD</sequence>
<gene>
    <name evidence="1" type="ORF">LC087_12050</name>
</gene>
<evidence type="ECO:0000313" key="1">
    <source>
        <dbReference type="EMBL" id="WLR41610.1"/>
    </source>
</evidence>
<protein>
    <submittedName>
        <fullName evidence="1">YwpF-like family protein</fullName>
    </submittedName>
</protein>
<dbReference type="RefSeq" id="WP_226543058.1">
    <property type="nucleotide sequence ID" value="NZ_CP129013.1"/>
</dbReference>
<keyword evidence="2" id="KW-1185">Reference proteome</keyword>
<evidence type="ECO:0000313" key="2">
    <source>
        <dbReference type="Proteomes" id="UP001197974"/>
    </source>
</evidence>
<organism evidence="1 2">
    <name type="scientific">Bacillus carboniphilus</name>
    <dbReference type="NCBI Taxonomy" id="86663"/>
    <lineage>
        <taxon>Bacteria</taxon>
        <taxon>Bacillati</taxon>
        <taxon>Bacillota</taxon>
        <taxon>Bacilli</taxon>
        <taxon>Bacillales</taxon>
        <taxon>Bacillaceae</taxon>
        <taxon>Bacillus</taxon>
    </lineage>
</organism>
<proteinExistence type="predicted"/>
<dbReference type="EMBL" id="CP129013">
    <property type="protein sequence ID" value="WLR41610.1"/>
    <property type="molecule type" value="Genomic_DNA"/>
</dbReference>